<accession>A0AAD4GMT2</accession>
<reference evidence="1" key="1">
    <citation type="submission" date="2019-10" db="EMBL/GenBank/DDBJ databases">
        <authorList>
            <consortium name="DOE Joint Genome Institute"/>
            <person name="Kuo A."/>
            <person name="Miyauchi S."/>
            <person name="Kiss E."/>
            <person name="Drula E."/>
            <person name="Kohler A."/>
            <person name="Sanchez-Garcia M."/>
            <person name="Andreopoulos B."/>
            <person name="Barry K.W."/>
            <person name="Bonito G."/>
            <person name="Buee M."/>
            <person name="Carver A."/>
            <person name="Chen C."/>
            <person name="Cichocki N."/>
            <person name="Clum A."/>
            <person name="Culley D."/>
            <person name="Crous P.W."/>
            <person name="Fauchery L."/>
            <person name="Girlanda M."/>
            <person name="Hayes R."/>
            <person name="Keri Z."/>
            <person name="LaButti K."/>
            <person name="Lipzen A."/>
            <person name="Lombard V."/>
            <person name="Magnuson J."/>
            <person name="Maillard F."/>
            <person name="Morin E."/>
            <person name="Murat C."/>
            <person name="Nolan M."/>
            <person name="Ohm R."/>
            <person name="Pangilinan J."/>
            <person name="Pereira M."/>
            <person name="Perotto S."/>
            <person name="Peter M."/>
            <person name="Riley R."/>
            <person name="Sitrit Y."/>
            <person name="Stielow B."/>
            <person name="Szollosi G."/>
            <person name="Zifcakova L."/>
            <person name="Stursova M."/>
            <person name="Spatafora J.W."/>
            <person name="Tedersoo L."/>
            <person name="Vaario L.-M."/>
            <person name="Yamada A."/>
            <person name="Yan M."/>
            <person name="Wang P."/>
            <person name="Xu J."/>
            <person name="Bruns T."/>
            <person name="Baldrian P."/>
            <person name="Vilgalys R."/>
            <person name="Henrissat B."/>
            <person name="Grigoriev I.V."/>
            <person name="Hibbett D."/>
            <person name="Nagy L.G."/>
            <person name="Martin F.M."/>
        </authorList>
    </citation>
    <scope>NUCLEOTIDE SEQUENCE</scope>
    <source>
        <strain evidence="1">BED1</strain>
    </source>
</reference>
<organism evidence="1 2">
    <name type="scientific">Boletus edulis BED1</name>
    <dbReference type="NCBI Taxonomy" id="1328754"/>
    <lineage>
        <taxon>Eukaryota</taxon>
        <taxon>Fungi</taxon>
        <taxon>Dikarya</taxon>
        <taxon>Basidiomycota</taxon>
        <taxon>Agaricomycotina</taxon>
        <taxon>Agaricomycetes</taxon>
        <taxon>Agaricomycetidae</taxon>
        <taxon>Boletales</taxon>
        <taxon>Boletineae</taxon>
        <taxon>Boletaceae</taxon>
        <taxon>Boletoideae</taxon>
        <taxon>Boletus</taxon>
    </lineage>
</organism>
<dbReference type="CDD" id="cd23428">
    <property type="entry name" value="beta-trefoil_Ricin_SPI"/>
    <property type="match status" value="1"/>
</dbReference>
<dbReference type="Pfam" id="PF16850">
    <property type="entry name" value="Inhibitor_I66"/>
    <property type="match status" value="1"/>
</dbReference>
<name>A0AAD4GMT2_BOLED</name>
<dbReference type="InterPro" id="IPR031755">
    <property type="entry name" value="Inhibitor_I66"/>
</dbReference>
<protein>
    <submittedName>
        <fullName evidence="1">Uncharacterized protein</fullName>
    </submittedName>
</protein>
<dbReference type="Gene3D" id="2.80.10.50">
    <property type="match status" value="1"/>
</dbReference>
<dbReference type="AlphaFoldDB" id="A0AAD4GMT2"/>
<evidence type="ECO:0000313" key="2">
    <source>
        <dbReference type="Proteomes" id="UP001194468"/>
    </source>
</evidence>
<dbReference type="GO" id="GO:0004867">
    <property type="term" value="F:serine-type endopeptidase inhibitor activity"/>
    <property type="evidence" value="ECO:0007669"/>
    <property type="project" value="InterPro"/>
</dbReference>
<gene>
    <name evidence="1" type="ORF">L210DRAFT_3499152</name>
</gene>
<comment type="caution">
    <text evidence="1">The sequence shown here is derived from an EMBL/GenBank/DDBJ whole genome shotgun (WGS) entry which is preliminary data.</text>
</comment>
<evidence type="ECO:0000313" key="1">
    <source>
        <dbReference type="EMBL" id="KAF8452034.1"/>
    </source>
</evidence>
<sequence>MAPNLTSGKFRVVSLINDSNPPVGVNLTRPAFQSVHLNGRVTTWAIEQEGDNTYRLSVGGYRYTGAVANRVIASIHPEQNVEWIATYIEHQDAYTISAVNDESNGWTVSDSNEANSRIALRLLIIGISFPPRYLTSQLYRFEELEEQDSISWLGFNSDKLHLVILRDNGITLLGTTAKLLIWTAARTLATAECAARAAPVRMKAITKSQVQADAIE</sequence>
<dbReference type="EMBL" id="WHUW01000001">
    <property type="protein sequence ID" value="KAF8452034.1"/>
    <property type="molecule type" value="Genomic_DNA"/>
</dbReference>
<proteinExistence type="predicted"/>
<dbReference type="Proteomes" id="UP001194468">
    <property type="component" value="Unassembled WGS sequence"/>
</dbReference>
<reference evidence="1" key="2">
    <citation type="journal article" date="2020" name="Nat. Commun.">
        <title>Large-scale genome sequencing of mycorrhizal fungi provides insights into the early evolution of symbiotic traits.</title>
        <authorList>
            <person name="Miyauchi S."/>
            <person name="Kiss E."/>
            <person name="Kuo A."/>
            <person name="Drula E."/>
            <person name="Kohler A."/>
            <person name="Sanchez-Garcia M."/>
            <person name="Morin E."/>
            <person name="Andreopoulos B."/>
            <person name="Barry K.W."/>
            <person name="Bonito G."/>
            <person name="Buee M."/>
            <person name="Carver A."/>
            <person name="Chen C."/>
            <person name="Cichocki N."/>
            <person name="Clum A."/>
            <person name="Culley D."/>
            <person name="Crous P.W."/>
            <person name="Fauchery L."/>
            <person name="Girlanda M."/>
            <person name="Hayes R.D."/>
            <person name="Keri Z."/>
            <person name="LaButti K."/>
            <person name="Lipzen A."/>
            <person name="Lombard V."/>
            <person name="Magnuson J."/>
            <person name="Maillard F."/>
            <person name="Murat C."/>
            <person name="Nolan M."/>
            <person name="Ohm R.A."/>
            <person name="Pangilinan J."/>
            <person name="Pereira M.F."/>
            <person name="Perotto S."/>
            <person name="Peter M."/>
            <person name="Pfister S."/>
            <person name="Riley R."/>
            <person name="Sitrit Y."/>
            <person name="Stielow J.B."/>
            <person name="Szollosi G."/>
            <person name="Zifcakova L."/>
            <person name="Stursova M."/>
            <person name="Spatafora J.W."/>
            <person name="Tedersoo L."/>
            <person name="Vaario L.M."/>
            <person name="Yamada A."/>
            <person name="Yan M."/>
            <person name="Wang P."/>
            <person name="Xu J."/>
            <person name="Bruns T."/>
            <person name="Baldrian P."/>
            <person name="Vilgalys R."/>
            <person name="Dunand C."/>
            <person name="Henrissat B."/>
            <person name="Grigoriev I.V."/>
            <person name="Hibbett D."/>
            <person name="Nagy L.G."/>
            <person name="Martin F.M."/>
        </authorList>
    </citation>
    <scope>NUCLEOTIDE SEQUENCE</scope>
    <source>
        <strain evidence="1">BED1</strain>
    </source>
</reference>
<keyword evidence="2" id="KW-1185">Reference proteome</keyword>